<dbReference type="Gene3D" id="2.40.70.10">
    <property type="entry name" value="Acid Proteases"/>
    <property type="match status" value="1"/>
</dbReference>
<evidence type="ECO:0000256" key="1">
    <source>
        <dbReference type="ARBA" id="ARBA00022750"/>
    </source>
</evidence>
<dbReference type="EMBL" id="LUGH01001142">
    <property type="protein sequence ID" value="OBZ81574.1"/>
    <property type="molecule type" value="Genomic_DNA"/>
</dbReference>
<dbReference type="OrthoDB" id="2290219at2759"/>
<dbReference type="STRING" id="101091.A0A1C7N2J2"/>
<organism evidence="2 3">
    <name type="scientific">Choanephora cucurbitarum</name>
    <dbReference type="NCBI Taxonomy" id="101091"/>
    <lineage>
        <taxon>Eukaryota</taxon>
        <taxon>Fungi</taxon>
        <taxon>Fungi incertae sedis</taxon>
        <taxon>Mucoromycota</taxon>
        <taxon>Mucoromycotina</taxon>
        <taxon>Mucoromycetes</taxon>
        <taxon>Mucorales</taxon>
        <taxon>Mucorineae</taxon>
        <taxon>Choanephoraceae</taxon>
        <taxon>Choanephoroideae</taxon>
        <taxon>Choanephora</taxon>
    </lineage>
</organism>
<keyword evidence="1" id="KW-0064">Aspartyl protease</keyword>
<dbReference type="InParanoid" id="A0A1C7N2J2"/>
<keyword evidence="1" id="KW-0645">Protease</keyword>
<reference evidence="2 3" key="1">
    <citation type="submission" date="2016-03" db="EMBL/GenBank/DDBJ databases">
        <title>Choanephora cucurbitarum.</title>
        <authorList>
            <person name="Min B."/>
            <person name="Park H."/>
            <person name="Park J.-H."/>
            <person name="Shin H.-D."/>
            <person name="Choi I.-G."/>
        </authorList>
    </citation>
    <scope>NUCLEOTIDE SEQUENCE [LARGE SCALE GENOMIC DNA]</scope>
    <source>
        <strain evidence="2 3">KUS-F28377</strain>
    </source>
</reference>
<gene>
    <name evidence="2" type="ORF">A0J61_10377</name>
</gene>
<dbReference type="InterPro" id="IPR021109">
    <property type="entry name" value="Peptidase_aspartic_dom_sf"/>
</dbReference>
<comment type="caution">
    <text evidence="2">The sequence shown here is derived from an EMBL/GenBank/DDBJ whole genome shotgun (WGS) entry which is preliminary data.</text>
</comment>
<sequence>MTRTKVVDDPMELDALDSRRGRFGHGEAGRAGNGFSRGDFGSRRFGNAGASSVEDQEVQLQDKHDDNFLENKNLIDLDPYSSTELDNELFPVLAPINCTKNMPTELLPIVYSNQNDDEIKYLSELNAIATSLPLYSGSFGNKAISILIDSGASENYVSPNIIENITADQLIPVHDRQVETAGGTVAQIEYKVQMEVDLNGFKDTVMAYVFPTKFDLILGRAWLKQAKPMPNWATDTWYLKNGSA</sequence>
<dbReference type="GO" id="GO:0004190">
    <property type="term" value="F:aspartic-type endopeptidase activity"/>
    <property type="evidence" value="ECO:0007669"/>
    <property type="project" value="UniProtKB-KW"/>
</dbReference>
<dbReference type="Pfam" id="PF13975">
    <property type="entry name" value="gag-asp_proteas"/>
    <property type="match status" value="1"/>
</dbReference>
<dbReference type="InterPro" id="IPR001969">
    <property type="entry name" value="Aspartic_peptidase_AS"/>
</dbReference>
<evidence type="ECO:0000313" key="2">
    <source>
        <dbReference type="EMBL" id="OBZ81574.1"/>
    </source>
</evidence>
<dbReference type="AlphaFoldDB" id="A0A1C7N2J2"/>
<keyword evidence="1" id="KW-0378">Hydrolase</keyword>
<keyword evidence="3" id="KW-1185">Reference proteome</keyword>
<protein>
    <submittedName>
        <fullName evidence="2">Uncharacterized protein</fullName>
    </submittedName>
</protein>
<dbReference type="PROSITE" id="PS00141">
    <property type="entry name" value="ASP_PROTEASE"/>
    <property type="match status" value="1"/>
</dbReference>
<dbReference type="GO" id="GO:0006508">
    <property type="term" value="P:proteolysis"/>
    <property type="evidence" value="ECO:0007669"/>
    <property type="project" value="InterPro"/>
</dbReference>
<accession>A0A1C7N2J2</accession>
<proteinExistence type="predicted"/>
<dbReference type="SUPFAM" id="SSF50630">
    <property type="entry name" value="Acid proteases"/>
    <property type="match status" value="1"/>
</dbReference>
<name>A0A1C7N2J2_9FUNG</name>
<dbReference type="Proteomes" id="UP000093000">
    <property type="component" value="Unassembled WGS sequence"/>
</dbReference>
<dbReference type="CDD" id="cd00303">
    <property type="entry name" value="retropepsin_like"/>
    <property type="match status" value="1"/>
</dbReference>
<evidence type="ECO:0000313" key="3">
    <source>
        <dbReference type="Proteomes" id="UP000093000"/>
    </source>
</evidence>